<evidence type="ECO:0008006" key="3">
    <source>
        <dbReference type="Google" id="ProtNLM"/>
    </source>
</evidence>
<reference evidence="1" key="1">
    <citation type="submission" date="2022-03" db="EMBL/GenBank/DDBJ databases">
        <authorList>
            <person name="Leyn A S."/>
        </authorList>
    </citation>
    <scope>NUCLEOTIDE SEQUENCE</scope>
    <source>
        <strain evidence="1">Streptomyces globisporus 4-3</strain>
    </source>
</reference>
<dbReference type="EMBL" id="CAKXYP010000008">
    <property type="protein sequence ID" value="CAH9416211.1"/>
    <property type="molecule type" value="Genomic_DNA"/>
</dbReference>
<sequence length="59" mass="6824">MGSNPATPTAEIPGEAPTDFRRRLTCFYMQADLLDYRRCSPGGVWLTIRHLKDRRETVR</sequence>
<evidence type="ECO:0000313" key="1">
    <source>
        <dbReference type="EMBL" id="CAH9416211.1"/>
    </source>
</evidence>
<protein>
    <recommendedName>
        <fullName evidence="3">MarR family transcriptional regulator</fullName>
    </recommendedName>
</protein>
<organism evidence="1 2">
    <name type="scientific">Streptomyces globisporus</name>
    <dbReference type="NCBI Taxonomy" id="1908"/>
    <lineage>
        <taxon>Bacteria</taxon>
        <taxon>Bacillati</taxon>
        <taxon>Actinomycetota</taxon>
        <taxon>Actinomycetes</taxon>
        <taxon>Kitasatosporales</taxon>
        <taxon>Streptomycetaceae</taxon>
        <taxon>Streptomyces</taxon>
    </lineage>
</organism>
<gene>
    <name evidence="1" type="ORF">SGL43_03234</name>
</gene>
<keyword evidence="2" id="KW-1185">Reference proteome</keyword>
<proteinExistence type="predicted"/>
<evidence type="ECO:0000313" key="2">
    <source>
        <dbReference type="Proteomes" id="UP001154015"/>
    </source>
</evidence>
<accession>A0ABM9GYI4</accession>
<dbReference type="Proteomes" id="UP001154015">
    <property type="component" value="Unassembled WGS sequence"/>
</dbReference>
<name>A0ABM9GYI4_STRGL</name>
<comment type="caution">
    <text evidence="1">The sequence shown here is derived from an EMBL/GenBank/DDBJ whole genome shotgun (WGS) entry which is preliminary data.</text>
</comment>